<dbReference type="Proteomes" id="UP000198935">
    <property type="component" value="Unassembled WGS sequence"/>
</dbReference>
<gene>
    <name evidence="1" type="ORF">SAMN05421736_13511</name>
</gene>
<evidence type="ECO:0008006" key="3">
    <source>
        <dbReference type="Google" id="ProtNLM"/>
    </source>
</evidence>
<organism evidence="1 2">
    <name type="scientific">Evansella caseinilytica</name>
    <dbReference type="NCBI Taxonomy" id="1503961"/>
    <lineage>
        <taxon>Bacteria</taxon>
        <taxon>Bacillati</taxon>
        <taxon>Bacillota</taxon>
        <taxon>Bacilli</taxon>
        <taxon>Bacillales</taxon>
        <taxon>Bacillaceae</taxon>
        <taxon>Evansella</taxon>
    </lineage>
</organism>
<protein>
    <recommendedName>
        <fullName evidence="3">Transposase</fullName>
    </recommendedName>
</protein>
<accession>A0A1H3V2N0</accession>
<name>A0A1H3V2N0_9BACI</name>
<dbReference type="EMBL" id="FNPI01000035">
    <property type="protein sequence ID" value="SDZ68481.1"/>
    <property type="molecule type" value="Genomic_DNA"/>
</dbReference>
<feature type="non-terminal residue" evidence="1">
    <location>
        <position position="28"/>
    </location>
</feature>
<keyword evidence="2" id="KW-1185">Reference proteome</keyword>
<dbReference type="AlphaFoldDB" id="A0A1H3V2N0"/>
<reference evidence="2" key="1">
    <citation type="submission" date="2016-10" db="EMBL/GenBank/DDBJ databases">
        <authorList>
            <person name="Varghese N."/>
            <person name="Submissions S."/>
        </authorList>
    </citation>
    <scope>NUCLEOTIDE SEQUENCE [LARGE SCALE GENOMIC DNA]</scope>
    <source>
        <strain evidence="2">SP</strain>
    </source>
</reference>
<sequence>MARRKWSGEEKMNIVLEGMAPGANISEV</sequence>
<evidence type="ECO:0000313" key="1">
    <source>
        <dbReference type="EMBL" id="SDZ68481.1"/>
    </source>
</evidence>
<evidence type="ECO:0000313" key="2">
    <source>
        <dbReference type="Proteomes" id="UP000198935"/>
    </source>
</evidence>
<proteinExistence type="predicted"/>